<dbReference type="SMART" id="SM00267">
    <property type="entry name" value="GGDEF"/>
    <property type="match status" value="1"/>
</dbReference>
<dbReference type="NCBIfam" id="TIGR00229">
    <property type="entry name" value="sensory_box"/>
    <property type="match status" value="1"/>
</dbReference>
<dbReference type="PROSITE" id="PS50887">
    <property type="entry name" value="GGDEF"/>
    <property type="match status" value="1"/>
</dbReference>
<feature type="region of interest" description="Disordered" evidence="1">
    <location>
        <begin position="402"/>
        <end position="423"/>
    </location>
</feature>
<dbReference type="PROSITE" id="PS50112">
    <property type="entry name" value="PAS"/>
    <property type="match status" value="1"/>
</dbReference>
<dbReference type="InterPro" id="IPR000160">
    <property type="entry name" value="GGDEF_dom"/>
</dbReference>
<proteinExistence type="predicted"/>
<dbReference type="InterPro" id="IPR029787">
    <property type="entry name" value="Nucleotide_cyclase"/>
</dbReference>
<dbReference type="PANTHER" id="PTHR44757:SF2">
    <property type="entry name" value="BIOFILM ARCHITECTURE MAINTENANCE PROTEIN MBAA"/>
    <property type="match status" value="1"/>
</dbReference>
<dbReference type="Pfam" id="PF08448">
    <property type="entry name" value="PAS_4"/>
    <property type="match status" value="1"/>
</dbReference>
<dbReference type="InterPro" id="IPR052155">
    <property type="entry name" value="Biofilm_reg_signaling"/>
</dbReference>
<evidence type="ECO:0008006" key="6">
    <source>
        <dbReference type="Google" id="ProtNLM"/>
    </source>
</evidence>
<gene>
    <name evidence="4" type="ORF">GCM10023147_40740</name>
</gene>
<dbReference type="SMART" id="SM00091">
    <property type="entry name" value="PAS"/>
    <property type="match status" value="1"/>
</dbReference>
<dbReference type="PANTHER" id="PTHR44757">
    <property type="entry name" value="DIGUANYLATE CYCLASE DGCP"/>
    <property type="match status" value="1"/>
</dbReference>
<comment type="caution">
    <text evidence="4">The sequence shown here is derived from an EMBL/GenBank/DDBJ whole genome shotgun (WGS) entry which is preliminary data.</text>
</comment>
<dbReference type="Gene3D" id="3.30.450.20">
    <property type="entry name" value="PAS domain"/>
    <property type="match status" value="1"/>
</dbReference>
<reference evidence="5" key="1">
    <citation type="journal article" date="2019" name="Int. J. Syst. Evol. Microbiol.">
        <title>The Global Catalogue of Microorganisms (GCM) 10K type strain sequencing project: providing services to taxonomists for standard genome sequencing and annotation.</title>
        <authorList>
            <consortium name="The Broad Institute Genomics Platform"/>
            <consortium name="The Broad Institute Genome Sequencing Center for Infectious Disease"/>
            <person name="Wu L."/>
            <person name="Ma J."/>
        </authorList>
    </citation>
    <scope>NUCLEOTIDE SEQUENCE [LARGE SCALE GENOMIC DNA]</scope>
    <source>
        <strain evidence="5">JCM 17688</strain>
    </source>
</reference>
<sequence length="423" mass="45339">MDRAVNAAIDGWYRRVASLVPDPVPDEVLRSALGDAAEGLVAALGSQPLRLDAAATVGAELVVLGCADPTVLDYTAELVAVLVEHGHVPLSDAAHSAAALSGAVGRGYAQALLRRDSRSPLHDAIGAVRASIDQQIRDADVRFELVFNHASLAIAVLDTAGRLVYINPAFVATLGRDPKPIPGTLLLDSVYAPDRPRVRDVFRSVVAAGSRTARTECRFPHDDGDYGLGMLTLTSVPAADSGQAYVLAVWEDTTDRRRMHDELRRLALHDHLTGLPNRAHLLDTLTRAVDPRTTTRIGALLYIAVDGFKEINDDYGRAVGDFAVRAASYRLQQAIGDEGIVTRIGGGQFAVILTGPASDDRVRTLVERVHLALGQPIATTETDEFVPHAVIGTTILAPRDRRTPDEILDDADADVHNPRRTGA</sequence>
<dbReference type="SUPFAM" id="SSF55073">
    <property type="entry name" value="Nucleotide cyclase"/>
    <property type="match status" value="1"/>
</dbReference>
<evidence type="ECO:0000259" key="2">
    <source>
        <dbReference type="PROSITE" id="PS50112"/>
    </source>
</evidence>
<evidence type="ECO:0000313" key="5">
    <source>
        <dbReference type="Proteomes" id="UP001500635"/>
    </source>
</evidence>
<organism evidence="4 5">
    <name type="scientific">Tsukamurella soli</name>
    <dbReference type="NCBI Taxonomy" id="644556"/>
    <lineage>
        <taxon>Bacteria</taxon>
        <taxon>Bacillati</taxon>
        <taxon>Actinomycetota</taxon>
        <taxon>Actinomycetes</taxon>
        <taxon>Mycobacteriales</taxon>
        <taxon>Tsukamurellaceae</taxon>
        <taxon>Tsukamurella</taxon>
    </lineage>
</organism>
<dbReference type="InterPro" id="IPR000014">
    <property type="entry name" value="PAS"/>
</dbReference>
<keyword evidence="5" id="KW-1185">Reference proteome</keyword>
<dbReference type="CDD" id="cd01949">
    <property type="entry name" value="GGDEF"/>
    <property type="match status" value="1"/>
</dbReference>
<dbReference type="NCBIfam" id="TIGR00254">
    <property type="entry name" value="GGDEF"/>
    <property type="match status" value="1"/>
</dbReference>
<name>A0ABP8K6R4_9ACTN</name>
<protein>
    <recommendedName>
        <fullName evidence="6">PAS domain S-box-containing protein/diguanylate cyclase (GGDEF) domain-containing protein</fullName>
    </recommendedName>
</protein>
<dbReference type="SUPFAM" id="SSF55785">
    <property type="entry name" value="PYP-like sensor domain (PAS domain)"/>
    <property type="match status" value="1"/>
</dbReference>
<evidence type="ECO:0000259" key="3">
    <source>
        <dbReference type="PROSITE" id="PS50887"/>
    </source>
</evidence>
<dbReference type="InterPro" id="IPR035965">
    <property type="entry name" value="PAS-like_dom_sf"/>
</dbReference>
<dbReference type="Proteomes" id="UP001500635">
    <property type="component" value="Unassembled WGS sequence"/>
</dbReference>
<dbReference type="InterPro" id="IPR013656">
    <property type="entry name" value="PAS_4"/>
</dbReference>
<dbReference type="Pfam" id="PF00990">
    <property type="entry name" value="GGDEF"/>
    <property type="match status" value="1"/>
</dbReference>
<dbReference type="RefSeq" id="WP_344999502.1">
    <property type="nucleotide sequence ID" value="NZ_BAABFR010000087.1"/>
</dbReference>
<evidence type="ECO:0000313" key="4">
    <source>
        <dbReference type="EMBL" id="GAA4401318.1"/>
    </source>
</evidence>
<feature type="domain" description="PAS" evidence="2">
    <location>
        <begin position="139"/>
        <end position="209"/>
    </location>
</feature>
<dbReference type="Gene3D" id="3.30.70.270">
    <property type="match status" value="1"/>
</dbReference>
<dbReference type="EMBL" id="BAABFR010000087">
    <property type="protein sequence ID" value="GAA4401318.1"/>
    <property type="molecule type" value="Genomic_DNA"/>
</dbReference>
<evidence type="ECO:0000256" key="1">
    <source>
        <dbReference type="SAM" id="MobiDB-lite"/>
    </source>
</evidence>
<accession>A0ABP8K6R4</accession>
<dbReference type="CDD" id="cd00130">
    <property type="entry name" value="PAS"/>
    <property type="match status" value="1"/>
</dbReference>
<feature type="domain" description="GGDEF" evidence="3">
    <location>
        <begin position="296"/>
        <end position="423"/>
    </location>
</feature>
<dbReference type="InterPro" id="IPR043128">
    <property type="entry name" value="Rev_trsase/Diguanyl_cyclase"/>
</dbReference>